<dbReference type="NCBIfam" id="TIGR03826">
    <property type="entry name" value="YvyF"/>
    <property type="match status" value="1"/>
</dbReference>
<accession>A0A1V4I955</accession>
<organism evidence="1 2">
    <name type="scientific">Alkalithermobacter paradoxus</name>
    <dbReference type="NCBI Taxonomy" id="29349"/>
    <lineage>
        <taxon>Bacteria</taxon>
        <taxon>Bacillati</taxon>
        <taxon>Bacillota</taxon>
        <taxon>Clostridia</taxon>
        <taxon>Peptostreptococcales</taxon>
        <taxon>Tepidibacteraceae</taxon>
        <taxon>Alkalithermobacter</taxon>
    </lineage>
</organism>
<proteinExistence type="predicted"/>
<keyword evidence="2" id="KW-1185">Reference proteome</keyword>
<dbReference type="RefSeq" id="WP_079412167.1">
    <property type="nucleotide sequence ID" value="NZ_MZGW01000003.1"/>
</dbReference>
<dbReference type="InterPro" id="IPR022258">
    <property type="entry name" value="Flagellar_operon_YvyF"/>
</dbReference>
<dbReference type="STRING" id="29349.CLOTH_12350"/>
<dbReference type="AlphaFoldDB" id="A0A1V4I955"/>
<dbReference type="OrthoDB" id="1739831at2"/>
<comment type="caution">
    <text evidence="1">The sequence shown here is derived from an EMBL/GenBank/DDBJ whole genome shotgun (WGS) entry which is preliminary data.</text>
</comment>
<evidence type="ECO:0000313" key="2">
    <source>
        <dbReference type="Proteomes" id="UP000190140"/>
    </source>
</evidence>
<dbReference type="EMBL" id="MZGW01000003">
    <property type="protein sequence ID" value="OPJ56057.1"/>
    <property type="molecule type" value="Genomic_DNA"/>
</dbReference>
<evidence type="ECO:0008006" key="3">
    <source>
        <dbReference type="Google" id="ProtNLM"/>
    </source>
</evidence>
<protein>
    <recommendedName>
        <fullName evidence="3">Flagellar operon protein</fullName>
    </recommendedName>
</protein>
<dbReference type="Proteomes" id="UP000190140">
    <property type="component" value="Unassembled WGS sequence"/>
</dbReference>
<gene>
    <name evidence="1" type="ORF">CLOTH_12350</name>
</gene>
<name>A0A1V4I955_9FIRM</name>
<evidence type="ECO:0000313" key="1">
    <source>
        <dbReference type="EMBL" id="OPJ56057.1"/>
    </source>
</evidence>
<reference evidence="1 2" key="1">
    <citation type="submission" date="2017-03" db="EMBL/GenBank/DDBJ databases">
        <title>Genome sequence of Clostridium thermoalcaliphilum DSM 7309.</title>
        <authorList>
            <person name="Poehlein A."/>
            <person name="Daniel R."/>
        </authorList>
    </citation>
    <scope>NUCLEOTIDE SEQUENCE [LARGE SCALE GENOMIC DNA]</scope>
    <source>
        <strain evidence="1 2">DSM 7309</strain>
    </source>
</reference>
<sequence>MELINCRKCGRAFGSVNGEQYCSKCRDDDHDDFIKVRDYLYDNPGATVKEVSEETGVSEKKILKFLKEERIEIADEANAILSCERCGKSIKSGKYCQKCKTELQKELSNAAKSISASKKEKGIYHISKGKK</sequence>